<feature type="domain" description="F-box protein At3g26010-like beta-propeller" evidence="1">
    <location>
        <begin position="95"/>
        <end position="240"/>
    </location>
</feature>
<accession>A0AAV1DV69</accession>
<sequence length="258" mass="29545">MQTSDEVHVQVQPSSSRSELVVYLKRDQEEVDEGGLRVNYPSCHFPTLPRTFLEKGGEESRGSKGSFYNMAIHKGFLLIGWLVTITEPYAEYPMYNGAFYISSAITHQWFSLPDPPPNTSLTERSVGFITQVDEARKILTSYKVVLLNPTSKGTFIEADILSSETKRWEHIKVKLQCPITMILTPLVLNNTLYWVSNEWLDKRRFGGNAYSGILAYDPYESPNHFQLIELPCNDFNPKRVGFDSNRGVCQGRLKYFRQ</sequence>
<dbReference type="Pfam" id="PF24750">
    <property type="entry name" value="b-prop_At3g26010-like"/>
    <property type="match status" value="1"/>
</dbReference>
<reference evidence="2" key="1">
    <citation type="submission" date="2023-03" db="EMBL/GenBank/DDBJ databases">
        <authorList>
            <person name="Julca I."/>
        </authorList>
    </citation>
    <scope>NUCLEOTIDE SEQUENCE</scope>
</reference>
<protein>
    <submittedName>
        <fullName evidence="2">OLC1v1012091C1</fullName>
    </submittedName>
</protein>
<evidence type="ECO:0000313" key="3">
    <source>
        <dbReference type="Proteomes" id="UP001161247"/>
    </source>
</evidence>
<dbReference type="InterPro" id="IPR056592">
    <property type="entry name" value="Beta-prop_At3g26010-like"/>
</dbReference>
<gene>
    <name evidence="2" type="ORF">OLC1_LOCUS19091</name>
</gene>
<dbReference type="PANTHER" id="PTHR35546">
    <property type="entry name" value="F-BOX PROTEIN INTERACTION DOMAIN PROTEIN-RELATED"/>
    <property type="match status" value="1"/>
</dbReference>
<evidence type="ECO:0000259" key="1">
    <source>
        <dbReference type="Pfam" id="PF24750"/>
    </source>
</evidence>
<dbReference type="PANTHER" id="PTHR35546:SF70">
    <property type="entry name" value="F-BOX PROTEIN INTERACTION DOMAIN PROTEIN"/>
    <property type="match status" value="1"/>
</dbReference>
<dbReference type="EMBL" id="OX459124">
    <property type="protein sequence ID" value="CAI9111776.1"/>
    <property type="molecule type" value="Genomic_DNA"/>
</dbReference>
<dbReference type="AlphaFoldDB" id="A0AAV1DV69"/>
<evidence type="ECO:0000313" key="2">
    <source>
        <dbReference type="EMBL" id="CAI9111776.1"/>
    </source>
</evidence>
<proteinExistence type="predicted"/>
<dbReference type="InterPro" id="IPR055290">
    <property type="entry name" value="At3g26010-like"/>
</dbReference>
<organism evidence="2 3">
    <name type="scientific">Oldenlandia corymbosa var. corymbosa</name>
    <dbReference type="NCBI Taxonomy" id="529605"/>
    <lineage>
        <taxon>Eukaryota</taxon>
        <taxon>Viridiplantae</taxon>
        <taxon>Streptophyta</taxon>
        <taxon>Embryophyta</taxon>
        <taxon>Tracheophyta</taxon>
        <taxon>Spermatophyta</taxon>
        <taxon>Magnoliopsida</taxon>
        <taxon>eudicotyledons</taxon>
        <taxon>Gunneridae</taxon>
        <taxon>Pentapetalae</taxon>
        <taxon>asterids</taxon>
        <taxon>lamiids</taxon>
        <taxon>Gentianales</taxon>
        <taxon>Rubiaceae</taxon>
        <taxon>Rubioideae</taxon>
        <taxon>Spermacoceae</taxon>
        <taxon>Hedyotis-Oldenlandia complex</taxon>
        <taxon>Oldenlandia</taxon>
    </lineage>
</organism>
<dbReference type="Proteomes" id="UP001161247">
    <property type="component" value="Chromosome 7"/>
</dbReference>
<name>A0AAV1DV69_OLDCO</name>
<keyword evidence="3" id="KW-1185">Reference proteome</keyword>